<organism evidence="2 3">
    <name type="scientific">Sulfuriferula multivorans</name>
    <dbReference type="NCBI Taxonomy" id="1559896"/>
    <lineage>
        <taxon>Bacteria</taxon>
        <taxon>Pseudomonadati</taxon>
        <taxon>Pseudomonadota</taxon>
        <taxon>Betaproteobacteria</taxon>
        <taxon>Nitrosomonadales</taxon>
        <taxon>Sulfuricellaceae</taxon>
        <taxon>Sulfuriferula</taxon>
    </lineage>
</organism>
<dbReference type="SUPFAM" id="SSF52266">
    <property type="entry name" value="SGNH hydrolase"/>
    <property type="match status" value="1"/>
</dbReference>
<proteinExistence type="predicted"/>
<dbReference type="GO" id="GO:0004622">
    <property type="term" value="F:phosphatidylcholine lysophospholipase activity"/>
    <property type="evidence" value="ECO:0007669"/>
    <property type="project" value="TreeGrafter"/>
</dbReference>
<dbReference type="InterPro" id="IPR013830">
    <property type="entry name" value="SGNH_hydro"/>
</dbReference>
<comment type="caution">
    <text evidence="2">The sequence shown here is derived from an EMBL/GenBank/DDBJ whole genome shotgun (WGS) entry which is preliminary data.</text>
</comment>
<evidence type="ECO:0000313" key="3">
    <source>
        <dbReference type="Proteomes" id="UP000286806"/>
    </source>
</evidence>
<dbReference type="AlphaFoldDB" id="A0A401JF96"/>
<dbReference type="Pfam" id="PF13472">
    <property type="entry name" value="Lipase_GDSL_2"/>
    <property type="match status" value="1"/>
</dbReference>
<protein>
    <submittedName>
        <fullName evidence="2">GDSL lipase family protein</fullName>
    </submittedName>
</protein>
<dbReference type="PANTHER" id="PTHR30383:SF24">
    <property type="entry name" value="THIOESTERASE 1_PROTEASE 1_LYSOPHOSPHOLIPASE L1"/>
    <property type="match status" value="1"/>
</dbReference>
<dbReference type="InterPro" id="IPR036514">
    <property type="entry name" value="SGNH_hydro_sf"/>
</dbReference>
<reference evidence="2 3" key="1">
    <citation type="journal article" date="2019" name="Front. Microbiol.">
        <title>Genomes of Neutrophilic Sulfur-Oxidizing Chemolithoautotrophs Representing 9 Proteobacterial Species From 8 Genera.</title>
        <authorList>
            <person name="Watanabe T."/>
            <person name="Kojima H."/>
            <person name="Umezawa K."/>
            <person name="Hori C."/>
            <person name="Takasuka T.E."/>
            <person name="Kato Y."/>
            <person name="Fukui M."/>
        </authorList>
    </citation>
    <scope>NUCLEOTIDE SEQUENCE [LARGE SCALE GENOMIC DNA]</scope>
    <source>
        <strain evidence="2 3">TTN</strain>
    </source>
</reference>
<evidence type="ECO:0000259" key="1">
    <source>
        <dbReference type="Pfam" id="PF13472"/>
    </source>
</evidence>
<dbReference type="EMBL" id="BGOW01000017">
    <property type="protein sequence ID" value="GBL46309.1"/>
    <property type="molecule type" value="Genomic_DNA"/>
</dbReference>
<dbReference type="Gene3D" id="3.40.50.1110">
    <property type="entry name" value="SGNH hydrolase"/>
    <property type="match status" value="1"/>
</dbReference>
<keyword evidence="3" id="KW-1185">Reference proteome</keyword>
<name>A0A401JF96_9PROT</name>
<accession>A0A401JF96</accession>
<dbReference type="PANTHER" id="PTHR30383">
    <property type="entry name" value="THIOESTERASE 1/PROTEASE 1/LYSOPHOSPHOLIPASE L1"/>
    <property type="match status" value="1"/>
</dbReference>
<sequence>MWVLLLAGCGVTQPALPHLGPDDVVLAFGDSLTYGTGVDAAHSYPAQLGQLIGHKVVAAGVPGEVTAQGVTRLPGVLDTVQPKLLLLCLGGNDLLHKLDAVTIAANLRTMVYEARQRGIAVVLIGVPEPSLFGGVPKYYADIAAKTDIPYEGKVLKTVLFDNTKKSDPIHPNAAGYRMIADALAKLLHQTGAV</sequence>
<dbReference type="InterPro" id="IPR051532">
    <property type="entry name" value="Ester_Hydrolysis_Enzymes"/>
</dbReference>
<gene>
    <name evidence="2" type="ORF">SFMTTN_2122</name>
</gene>
<feature type="domain" description="SGNH hydrolase-type esterase" evidence="1">
    <location>
        <begin position="27"/>
        <end position="177"/>
    </location>
</feature>
<dbReference type="Proteomes" id="UP000286806">
    <property type="component" value="Unassembled WGS sequence"/>
</dbReference>
<evidence type="ECO:0000313" key="2">
    <source>
        <dbReference type="EMBL" id="GBL46309.1"/>
    </source>
</evidence>